<dbReference type="SUPFAM" id="SSF55729">
    <property type="entry name" value="Acyl-CoA N-acyltransferases (Nat)"/>
    <property type="match status" value="1"/>
</dbReference>
<evidence type="ECO:0000313" key="4">
    <source>
        <dbReference type="EMBL" id="UOQ46838.1"/>
    </source>
</evidence>
<evidence type="ECO:0000259" key="3">
    <source>
        <dbReference type="PROSITE" id="PS51186"/>
    </source>
</evidence>
<feature type="domain" description="N-acetyltransferase" evidence="3">
    <location>
        <begin position="1"/>
        <end position="151"/>
    </location>
</feature>
<evidence type="ECO:0000256" key="2">
    <source>
        <dbReference type="ARBA" id="ARBA00023315"/>
    </source>
</evidence>
<proteinExistence type="predicted"/>
<dbReference type="InterPro" id="IPR000182">
    <property type="entry name" value="GNAT_dom"/>
</dbReference>
<gene>
    <name evidence="4" type="ORF">MUN88_12100</name>
</gene>
<evidence type="ECO:0000256" key="1">
    <source>
        <dbReference type="ARBA" id="ARBA00022679"/>
    </source>
</evidence>
<dbReference type="CDD" id="cd04301">
    <property type="entry name" value="NAT_SF"/>
    <property type="match status" value="1"/>
</dbReference>
<dbReference type="PANTHER" id="PTHR43877:SF2">
    <property type="entry name" value="AMINOALKYLPHOSPHONATE N-ACETYLTRANSFERASE-RELATED"/>
    <property type="match status" value="1"/>
</dbReference>
<accession>A0ABY4EQY4</accession>
<keyword evidence="2" id="KW-0012">Acyltransferase</keyword>
<keyword evidence="5" id="KW-1185">Reference proteome</keyword>
<reference evidence="4 5" key="1">
    <citation type="submission" date="2022-04" db="EMBL/GenBank/DDBJ databases">
        <title>Gracilibacillus sp. isolated from saltern.</title>
        <authorList>
            <person name="Won M."/>
            <person name="Lee C.-M."/>
            <person name="Woen H.-Y."/>
            <person name="Kwon S.-W."/>
        </authorList>
    </citation>
    <scope>NUCLEOTIDE SEQUENCE [LARGE SCALE GENOMIC DNA]</scope>
    <source>
        <strain evidence="4 5">SSWR10-1</strain>
    </source>
</reference>
<dbReference type="RefSeq" id="WP_244715365.1">
    <property type="nucleotide sequence ID" value="NZ_CP095072.1"/>
</dbReference>
<evidence type="ECO:0000313" key="5">
    <source>
        <dbReference type="Proteomes" id="UP000831782"/>
    </source>
</evidence>
<dbReference type="Gene3D" id="3.40.630.30">
    <property type="match status" value="1"/>
</dbReference>
<dbReference type="InterPro" id="IPR050832">
    <property type="entry name" value="Bact_Acetyltransf"/>
</dbReference>
<dbReference type="PROSITE" id="PS51186">
    <property type="entry name" value="GNAT"/>
    <property type="match status" value="1"/>
</dbReference>
<dbReference type="InterPro" id="IPR016181">
    <property type="entry name" value="Acyl_CoA_acyltransferase"/>
</dbReference>
<protein>
    <submittedName>
        <fullName evidence="4">GNAT family N-acetyltransferase</fullName>
    </submittedName>
</protein>
<dbReference type="PANTHER" id="PTHR43877">
    <property type="entry name" value="AMINOALKYLPHOSPHONATE N-ACETYLTRANSFERASE-RELATED-RELATED"/>
    <property type="match status" value="1"/>
</dbReference>
<keyword evidence="1" id="KW-0808">Transferase</keyword>
<dbReference type="Pfam" id="PF00583">
    <property type="entry name" value="Acetyltransf_1"/>
    <property type="match status" value="1"/>
</dbReference>
<dbReference type="Proteomes" id="UP000831782">
    <property type="component" value="Chromosome"/>
</dbReference>
<organism evidence="4 5">
    <name type="scientific">Gracilibacillus caseinilyticus</name>
    <dbReference type="NCBI Taxonomy" id="2932256"/>
    <lineage>
        <taxon>Bacteria</taxon>
        <taxon>Bacillati</taxon>
        <taxon>Bacillota</taxon>
        <taxon>Bacilli</taxon>
        <taxon>Bacillales</taxon>
        <taxon>Bacillaceae</taxon>
        <taxon>Gracilibacillus</taxon>
    </lineage>
</organism>
<dbReference type="EMBL" id="CP095072">
    <property type="protein sequence ID" value="UOQ46838.1"/>
    <property type="molecule type" value="Genomic_DNA"/>
</dbReference>
<sequence length="151" mass="17184">MIRQFSLLDIQNIVPLMEQLGYPANKSQLEKRLSAIGELSNAYMLVAEMDGEVFGFLGMFLQHYFEYDGQYAQIGIFIVDKDHRRQGIGKQMLERAEKWAKANGARAVMINSGNRNERLAAHQMYENLGYEAKSIGFIKNIIINDSDDGET</sequence>
<name>A0ABY4EQY4_9BACI</name>